<proteinExistence type="predicted"/>
<comment type="caution">
    <text evidence="1">The sequence shown here is derived from an EMBL/GenBank/DDBJ whole genome shotgun (WGS) entry which is preliminary data.</text>
</comment>
<dbReference type="AlphaFoldDB" id="A0A139IL31"/>
<evidence type="ECO:0000313" key="2">
    <source>
        <dbReference type="Proteomes" id="UP000073492"/>
    </source>
</evidence>
<gene>
    <name evidence="1" type="ORF">AC579_1363</name>
</gene>
<dbReference type="EMBL" id="LFZO01000063">
    <property type="protein sequence ID" value="KXT15246.1"/>
    <property type="molecule type" value="Genomic_DNA"/>
</dbReference>
<dbReference type="Proteomes" id="UP000073492">
    <property type="component" value="Unassembled WGS sequence"/>
</dbReference>
<keyword evidence="2" id="KW-1185">Reference proteome</keyword>
<protein>
    <submittedName>
        <fullName evidence="1">Uncharacterized protein</fullName>
    </submittedName>
</protein>
<sequence>MNQTINPNILSLSQMLSRSHTLSLFRHDIRSTIVSMLNSADNTTRVSEAHPQFWELYKDAGTLSIPSVRILLRERVAERMYENWHVDIYAGLPEWVEDGVIELDVTDRGSDFDAGKSKLVLASLKLVD</sequence>
<organism evidence="1 2">
    <name type="scientific">Pseudocercospora musae</name>
    <dbReference type="NCBI Taxonomy" id="113226"/>
    <lineage>
        <taxon>Eukaryota</taxon>
        <taxon>Fungi</taxon>
        <taxon>Dikarya</taxon>
        <taxon>Ascomycota</taxon>
        <taxon>Pezizomycotina</taxon>
        <taxon>Dothideomycetes</taxon>
        <taxon>Dothideomycetidae</taxon>
        <taxon>Mycosphaerellales</taxon>
        <taxon>Mycosphaerellaceae</taxon>
        <taxon>Pseudocercospora</taxon>
    </lineage>
</organism>
<name>A0A139IL31_9PEZI</name>
<evidence type="ECO:0000313" key="1">
    <source>
        <dbReference type="EMBL" id="KXT15246.1"/>
    </source>
</evidence>
<reference evidence="1 2" key="1">
    <citation type="submission" date="2015-07" db="EMBL/GenBank/DDBJ databases">
        <title>Comparative genomics of the Sigatoka disease complex on banana suggests a link between parallel evolutionary changes in Pseudocercospora fijiensis and Pseudocercospora eumusae and increased virulence on the banana host.</title>
        <authorList>
            <person name="Chang T.-C."/>
            <person name="Salvucci A."/>
            <person name="Crous P.W."/>
            <person name="Stergiopoulos I."/>
        </authorList>
    </citation>
    <scope>NUCLEOTIDE SEQUENCE [LARGE SCALE GENOMIC DNA]</scope>
    <source>
        <strain evidence="1 2">CBS 116634</strain>
    </source>
</reference>
<accession>A0A139IL31</accession>
<dbReference type="OrthoDB" id="428260at2759"/>